<reference evidence="1 2" key="1">
    <citation type="submission" date="2019-09" db="EMBL/GenBank/DDBJ databases">
        <title>Complete genome sequence of Arachidicoccus sp. B3-10 isolated from apple orchard soil.</title>
        <authorList>
            <person name="Kim H.S."/>
            <person name="Han K.-I."/>
            <person name="Suh M.K."/>
            <person name="Lee K.C."/>
            <person name="Eom M.K."/>
            <person name="Kim J.-S."/>
            <person name="Kang S.W."/>
            <person name="Sin Y."/>
            <person name="Lee J.-S."/>
        </authorList>
    </citation>
    <scope>NUCLEOTIDE SEQUENCE [LARGE SCALE GENOMIC DNA]</scope>
    <source>
        <strain evidence="1 2">B3-10</strain>
    </source>
</reference>
<keyword evidence="2" id="KW-1185">Reference proteome</keyword>
<dbReference type="RefSeq" id="WP_131328972.1">
    <property type="nucleotide sequence ID" value="NZ_CP044016.1"/>
</dbReference>
<dbReference type="KEGG" id="arac:E0W69_005195"/>
<organism evidence="1 2">
    <name type="scientific">Rhizosphaericola mali</name>
    <dbReference type="NCBI Taxonomy" id="2545455"/>
    <lineage>
        <taxon>Bacteria</taxon>
        <taxon>Pseudomonadati</taxon>
        <taxon>Bacteroidota</taxon>
        <taxon>Chitinophagia</taxon>
        <taxon>Chitinophagales</taxon>
        <taxon>Chitinophagaceae</taxon>
        <taxon>Rhizosphaericola</taxon>
    </lineage>
</organism>
<protein>
    <submittedName>
        <fullName evidence="1">Uncharacterized protein</fullName>
    </submittedName>
</protein>
<name>A0A5P2FY20_9BACT</name>
<sequence>MSIPFKKLNYRYYRQYLDRYFGKHPLLSYGKYGFFENFAQEDSFEFWCVNLDSFIVRYAIEDMDFLCTDRCFQDIFDIVVPYRTPQHIVRDNGTDLEITLEQAKEIMSHFQNGYHFGMQDFAEEATALTWINDSEGRLNFLKDMGDELLNLYHYDGETVPEWIQFFGKIQAYLICCAHLFIDIQTAKLYNNTAKSLSFQEKKKENLTLVEIENKRISKNSNSKNIEVKTDSSGKNIPQKVTSTAEQKDLLSVWEAYLSMAPQLKNEKKSLTALQIVEGLFTQSSASRETITLRPGDLDHGIRSINLLLGAARICYEINLKGKGKQEGTLKDYENLIQFLFPQQADSRSIANRMRDQKDSFLEILGRQDTKKYPLVLQMLERYR</sequence>
<dbReference type="EMBL" id="CP044016">
    <property type="protein sequence ID" value="QES88085.1"/>
    <property type="molecule type" value="Genomic_DNA"/>
</dbReference>
<dbReference type="OrthoDB" id="788224at2"/>
<dbReference type="Proteomes" id="UP000292424">
    <property type="component" value="Chromosome"/>
</dbReference>
<evidence type="ECO:0000313" key="2">
    <source>
        <dbReference type="Proteomes" id="UP000292424"/>
    </source>
</evidence>
<dbReference type="AlphaFoldDB" id="A0A5P2FY20"/>
<gene>
    <name evidence="1" type="ORF">E0W69_005195</name>
</gene>
<proteinExistence type="predicted"/>
<accession>A0A5P2FY20</accession>
<evidence type="ECO:0000313" key="1">
    <source>
        <dbReference type="EMBL" id="QES88085.1"/>
    </source>
</evidence>